<evidence type="ECO:0000256" key="1">
    <source>
        <dbReference type="ARBA" id="ARBA00022598"/>
    </source>
</evidence>
<keyword evidence="1 9" id="KW-0436">Ligase</keyword>
<name>A0A644YSF2_9ZZZZ</name>
<evidence type="ECO:0000256" key="7">
    <source>
        <dbReference type="ARBA" id="ARBA00023204"/>
    </source>
</evidence>
<dbReference type="Gene3D" id="3.40.50.10190">
    <property type="entry name" value="BRCT domain"/>
    <property type="match status" value="1"/>
</dbReference>
<feature type="domain" description="BRCT" evidence="8">
    <location>
        <begin position="149"/>
        <end position="228"/>
    </location>
</feature>
<proteinExistence type="predicted"/>
<keyword evidence="4" id="KW-0227">DNA damage</keyword>
<dbReference type="Pfam" id="PF12826">
    <property type="entry name" value="HHH_2"/>
    <property type="match status" value="1"/>
</dbReference>
<dbReference type="EC" id="6.5.1.2" evidence="9"/>
<evidence type="ECO:0000256" key="6">
    <source>
        <dbReference type="ARBA" id="ARBA00023027"/>
    </source>
</evidence>
<accession>A0A644YSF2</accession>
<keyword evidence="6" id="KW-0520">NAD</keyword>
<gene>
    <name evidence="9" type="primary">ligA_30</name>
    <name evidence="9" type="ORF">SDC9_78001</name>
</gene>
<dbReference type="Gene3D" id="1.10.150.20">
    <property type="entry name" value="5' to 3' exonuclease, C-terminal subdomain"/>
    <property type="match status" value="2"/>
</dbReference>
<dbReference type="EMBL" id="VSSQ01006075">
    <property type="protein sequence ID" value="MPM31446.1"/>
    <property type="molecule type" value="Genomic_DNA"/>
</dbReference>
<evidence type="ECO:0000256" key="5">
    <source>
        <dbReference type="ARBA" id="ARBA00022833"/>
    </source>
</evidence>
<dbReference type="GO" id="GO:0003911">
    <property type="term" value="F:DNA ligase (NAD+) activity"/>
    <property type="evidence" value="ECO:0007669"/>
    <property type="project" value="UniProtKB-EC"/>
</dbReference>
<dbReference type="InterPro" id="IPR041663">
    <property type="entry name" value="DisA/LigA_HHH"/>
</dbReference>
<organism evidence="9">
    <name type="scientific">bioreactor metagenome</name>
    <dbReference type="NCBI Taxonomy" id="1076179"/>
    <lineage>
        <taxon>unclassified sequences</taxon>
        <taxon>metagenomes</taxon>
        <taxon>ecological metagenomes</taxon>
    </lineage>
</organism>
<dbReference type="FunFam" id="1.10.150.20:FF:000006">
    <property type="entry name" value="DNA ligase"/>
    <property type="match status" value="1"/>
</dbReference>
<dbReference type="InterPro" id="IPR036420">
    <property type="entry name" value="BRCT_dom_sf"/>
</dbReference>
<dbReference type="GO" id="GO:0006281">
    <property type="term" value="P:DNA repair"/>
    <property type="evidence" value="ECO:0007669"/>
    <property type="project" value="UniProtKB-KW"/>
</dbReference>
<dbReference type="SMART" id="SM00292">
    <property type="entry name" value="BRCT"/>
    <property type="match status" value="1"/>
</dbReference>
<dbReference type="GO" id="GO:0006260">
    <property type="term" value="P:DNA replication"/>
    <property type="evidence" value="ECO:0007669"/>
    <property type="project" value="UniProtKB-KW"/>
</dbReference>
<dbReference type="SUPFAM" id="SSF52113">
    <property type="entry name" value="BRCT domain"/>
    <property type="match status" value="1"/>
</dbReference>
<evidence type="ECO:0000256" key="3">
    <source>
        <dbReference type="ARBA" id="ARBA00022723"/>
    </source>
</evidence>
<evidence type="ECO:0000256" key="2">
    <source>
        <dbReference type="ARBA" id="ARBA00022705"/>
    </source>
</evidence>
<keyword evidence="2" id="KW-0235">DNA replication</keyword>
<keyword evidence="7" id="KW-0234">DNA repair</keyword>
<dbReference type="CDD" id="cd17748">
    <property type="entry name" value="BRCT_DNA_ligase_like"/>
    <property type="match status" value="1"/>
</dbReference>
<protein>
    <submittedName>
        <fullName evidence="9">DNA ligase</fullName>
        <ecNumber evidence="9">6.5.1.2</ecNumber>
    </submittedName>
</protein>
<reference evidence="9" key="1">
    <citation type="submission" date="2019-08" db="EMBL/GenBank/DDBJ databases">
        <authorList>
            <person name="Kucharzyk K."/>
            <person name="Murdoch R.W."/>
            <person name="Higgins S."/>
            <person name="Loffler F."/>
        </authorList>
    </citation>
    <scope>NUCLEOTIDE SEQUENCE</scope>
</reference>
<keyword evidence="3" id="KW-0479">Metal-binding</keyword>
<dbReference type="InterPro" id="IPR010994">
    <property type="entry name" value="RuvA_2-like"/>
</dbReference>
<dbReference type="GO" id="GO:0046872">
    <property type="term" value="F:metal ion binding"/>
    <property type="evidence" value="ECO:0007669"/>
    <property type="project" value="UniProtKB-KW"/>
</dbReference>
<dbReference type="Pfam" id="PF00533">
    <property type="entry name" value="BRCT"/>
    <property type="match status" value="1"/>
</dbReference>
<dbReference type="SUPFAM" id="SSF47781">
    <property type="entry name" value="RuvA domain 2-like"/>
    <property type="match status" value="1"/>
</dbReference>
<dbReference type="PROSITE" id="PS50172">
    <property type="entry name" value="BRCT"/>
    <property type="match status" value="1"/>
</dbReference>
<dbReference type="AlphaFoldDB" id="A0A644YSF2"/>
<sequence length="228" mass="25439">MNIDTLGGERIKYLLDHKLINDFADIYSLKEEDLIGIGSMDESKKTTIQEKGATNLIQAIEDSKNIPFERVLYGLGIRYVGEVVAKKLAKHYKNIDGLINANFLELTQVDEIGDKIAQSIIDYFSNQENLSLIQKLKSKGLKFEIEETFLSNSLEGLSFVVSGTFEGYSREALKKTIEDNSGKVLSGVSAKVDYLVAGDKMGPEKKRKAEKLGVKIISEKEFNSMISE</sequence>
<dbReference type="InterPro" id="IPR001357">
    <property type="entry name" value="BRCT_dom"/>
</dbReference>
<comment type="caution">
    <text evidence="9">The sequence shown here is derived from an EMBL/GenBank/DDBJ whole genome shotgun (WGS) entry which is preliminary data.</text>
</comment>
<evidence type="ECO:0000259" key="8">
    <source>
        <dbReference type="PROSITE" id="PS50172"/>
    </source>
</evidence>
<evidence type="ECO:0000256" key="4">
    <source>
        <dbReference type="ARBA" id="ARBA00022763"/>
    </source>
</evidence>
<evidence type="ECO:0000313" key="9">
    <source>
        <dbReference type="EMBL" id="MPM31446.1"/>
    </source>
</evidence>
<keyword evidence="5" id="KW-0862">Zinc</keyword>